<evidence type="ECO:0000256" key="1">
    <source>
        <dbReference type="SAM" id="MobiDB-lite"/>
    </source>
</evidence>
<comment type="caution">
    <text evidence="2">The sequence shown here is derived from an EMBL/GenBank/DDBJ whole genome shotgun (WGS) entry which is preliminary data.</text>
</comment>
<dbReference type="AlphaFoldDB" id="A0A699ZY94"/>
<keyword evidence="3" id="KW-1185">Reference proteome</keyword>
<evidence type="ECO:0000313" key="3">
    <source>
        <dbReference type="Proteomes" id="UP000485058"/>
    </source>
</evidence>
<name>A0A699ZY94_HAELA</name>
<proteinExistence type="predicted"/>
<feature type="compositionally biased region" description="Low complexity" evidence="1">
    <location>
        <begin position="78"/>
        <end position="93"/>
    </location>
</feature>
<evidence type="ECO:0000313" key="2">
    <source>
        <dbReference type="EMBL" id="GFH24629.1"/>
    </source>
</evidence>
<protein>
    <submittedName>
        <fullName evidence="2">Uncharacterized protein</fullName>
    </submittedName>
</protein>
<reference evidence="2 3" key="1">
    <citation type="submission" date="2020-02" db="EMBL/GenBank/DDBJ databases">
        <title>Draft genome sequence of Haematococcus lacustris strain NIES-144.</title>
        <authorList>
            <person name="Morimoto D."/>
            <person name="Nakagawa S."/>
            <person name="Yoshida T."/>
            <person name="Sawayama S."/>
        </authorList>
    </citation>
    <scope>NUCLEOTIDE SEQUENCE [LARGE SCALE GENOMIC DNA]</scope>
    <source>
        <strain evidence="2 3">NIES-144</strain>
    </source>
</reference>
<organism evidence="2 3">
    <name type="scientific">Haematococcus lacustris</name>
    <name type="common">Green alga</name>
    <name type="synonym">Haematococcus pluvialis</name>
    <dbReference type="NCBI Taxonomy" id="44745"/>
    <lineage>
        <taxon>Eukaryota</taxon>
        <taxon>Viridiplantae</taxon>
        <taxon>Chlorophyta</taxon>
        <taxon>core chlorophytes</taxon>
        <taxon>Chlorophyceae</taxon>
        <taxon>CS clade</taxon>
        <taxon>Chlamydomonadales</taxon>
        <taxon>Haematococcaceae</taxon>
        <taxon>Haematococcus</taxon>
    </lineage>
</organism>
<gene>
    <name evidence="2" type="ORF">HaLaN_22458</name>
</gene>
<feature type="region of interest" description="Disordered" evidence="1">
    <location>
        <begin position="70"/>
        <end position="115"/>
    </location>
</feature>
<accession>A0A699ZY94</accession>
<dbReference type="EMBL" id="BLLF01002588">
    <property type="protein sequence ID" value="GFH24629.1"/>
    <property type="molecule type" value="Genomic_DNA"/>
</dbReference>
<dbReference type="Proteomes" id="UP000485058">
    <property type="component" value="Unassembled WGS sequence"/>
</dbReference>
<sequence>MGRPCEGLSAVCLSGNCRLGLDFPECTLGKTGATSTMVGASMFVFDVAGRIAQVFCFGPPLEHVRSQLLAPHASAQHSSSSSSRGIISSTRGRSLVEEGVQARQQHGRGPVRLMN</sequence>